<dbReference type="GO" id="GO:0052917">
    <property type="term" value="F:dol-P-Man:Man(7)GlcNAc(2)-PP-Dol alpha-1,6-mannosyltransferase activity"/>
    <property type="evidence" value="ECO:0007669"/>
    <property type="project" value="UniProtKB-EC"/>
</dbReference>
<comment type="function">
    <text evidence="10">Mannosyltransferase that operates in the biosynthetic pathway of dolichol-linked oligosaccharides, the glycan precursors employed in protein asparagine (N)-glycosylation. The assembly of dolichol-linked oligosaccharides begins on the cytosolic side of the endoplasmic reticulum membrane and finishes in its lumen. The sequential addition of sugars to dolichol pyrophosphate produces dolichol-linked oligosaccharides containing fourteen sugars, including two GlcNAcs, nine mannoses and three glucoses. Once assembled, the oligosaccharide is transferred from the lipid to nascent proteins by oligosaccharyltransferases. In the lumen of the endoplasmic reticulum, adds the eighth mannose residue in an alpha-1,6 linkage onto Man(7)GlcNAc(2)-PP-dolichol to produce Man(8)GlcNAc(2)-PP-dolichol.</text>
</comment>
<evidence type="ECO:0000256" key="2">
    <source>
        <dbReference type="ARBA" id="ARBA00004922"/>
    </source>
</evidence>
<keyword evidence="4 12" id="KW-0328">Glycosyltransferase</keyword>
<reference evidence="15" key="1">
    <citation type="submission" date="2022-11" db="UniProtKB">
        <authorList>
            <consortium name="WormBaseParasite"/>
        </authorList>
    </citation>
    <scope>IDENTIFICATION</scope>
</reference>
<evidence type="ECO:0000256" key="10">
    <source>
        <dbReference type="ARBA" id="ARBA00044721"/>
    </source>
</evidence>
<dbReference type="PANTHER" id="PTHR22760:SF1">
    <property type="entry name" value="DOL-P-MAN:MAN(7)GLCNAC(2)-PP-DOL ALPHA-1,6-MANNOSYLTRANSFERASE"/>
    <property type="match status" value="1"/>
</dbReference>
<keyword evidence="7 12" id="KW-0256">Endoplasmic reticulum</keyword>
<dbReference type="EC" id="2.4.1.-" evidence="12"/>
<evidence type="ECO:0000256" key="4">
    <source>
        <dbReference type="ARBA" id="ARBA00022676"/>
    </source>
</evidence>
<sequence>MENIRGTEWALFMALMVHVIFAPYTKVEESFNIQAIHDILVHRTNLSRYDHFEFPGPVPRTFVGPLFVGTILMPLVPIFSWFQVEKYVMLFAVRFFLGGMVIFAFANFARCIEKKFGKETGEFLRLIIISQFHFIYYASRTLPNTFALFLVLLIYQLWLDEKFKIAICVSTITASLFRFELVLLFGPIFLPILLQRKVDLLKAIGLGLATLGITLLFSIPIDSLFWWRLVYPEGEVFWFNAIMNRSHEWGTSPFLWYFYSAIPRALLTSLLLVPLGLWLERRLYPIVLPAFAFVFIYSFVPHKELRFIIYSFPLLNLPAAVFCARMWINRDKSFIRKLVAWGMAAHLLANLLISGTFLYASAMNYPSGDALAHLQFKHRYMRNKPVSVYIDPYSAMNGINKFLHLYPDWEYNKTENLTPNDLARFDYIVLGSQTEDVHSLTKNFTATHKEYFTVEAFQKIVFKRFFWRNLLVYPVIKYKEKVIVFKKLN</sequence>
<evidence type="ECO:0000256" key="9">
    <source>
        <dbReference type="ARBA" id="ARBA00023136"/>
    </source>
</evidence>
<dbReference type="WBParaSite" id="ACRNAN_scaffold12582.g27718.t1">
    <property type="protein sequence ID" value="ACRNAN_scaffold12582.g27718.t1"/>
    <property type="gene ID" value="ACRNAN_scaffold12582.g27718"/>
</dbReference>
<comment type="catalytic activity">
    <reaction evidence="11">
        <text>an alpha-D-Man-(1-&gt;2)-alpha-D-Man-(1-&gt;2)-alpha-D-Man-(1-&gt;3)-[alpha-D-Man-(1-&gt;2)-alpha-D-Man-(1-&gt;3)-alpha-D-Man-(1-&gt;6)]-beta-D-Man-(1-&gt;4)-beta-D-GlcNAc-(1-&gt;4)-alpha-D-GlcNAc-diphospho-di-trans,poly-cis-dolichol + a di-trans,poly-cis-dolichyl beta-D-mannosyl phosphate = an alpha-D-Man-(1-&gt;2)-alpha-D-Man-(1-&gt;2)-alpha-D-Man-(1-&gt;3)-[alpha-D-Man-(1-&gt;2)-alpha-D-Man-(1-&gt;3)-[alpha-D-Man-(1-&gt;6)]-alpha-D-Man-(1-&gt;6)]-beta-D-Man-(1-&gt;4)-beta-D-GlcNAc-(1-&gt;4)-alpha-D-GlcNAc-diphospho-di-trans,poly-cis-dolichol + a di-trans,poly-cis-dolichyl phosphate + H(+)</text>
        <dbReference type="Rhea" id="RHEA:29535"/>
        <dbReference type="Rhea" id="RHEA-COMP:19498"/>
        <dbReference type="Rhea" id="RHEA-COMP:19501"/>
        <dbReference type="Rhea" id="RHEA-COMP:19518"/>
        <dbReference type="Rhea" id="RHEA-COMP:19519"/>
        <dbReference type="ChEBI" id="CHEBI:15378"/>
        <dbReference type="ChEBI" id="CHEBI:57683"/>
        <dbReference type="ChEBI" id="CHEBI:58211"/>
        <dbReference type="ChEBI" id="CHEBI:132517"/>
        <dbReference type="ChEBI" id="CHEBI:132519"/>
        <dbReference type="EC" id="2.4.1.260"/>
    </reaction>
    <physiologicalReaction direction="left-to-right" evidence="11">
        <dbReference type="Rhea" id="RHEA:29536"/>
    </physiologicalReaction>
</comment>
<protein>
    <recommendedName>
        <fullName evidence="12">Mannosyltransferase</fullName>
        <ecNumber evidence="12">2.4.1.-</ecNumber>
    </recommendedName>
</protein>
<dbReference type="Proteomes" id="UP000887540">
    <property type="component" value="Unplaced"/>
</dbReference>
<feature type="transmembrane region" description="Helical" evidence="12">
    <location>
        <begin position="307"/>
        <end position="328"/>
    </location>
</feature>
<keyword evidence="13" id="KW-0732">Signal</keyword>
<comment type="pathway">
    <text evidence="2">Protein modification; protein glycosylation.</text>
</comment>
<dbReference type="AlphaFoldDB" id="A0A914CNP0"/>
<feature type="transmembrane region" description="Helical" evidence="12">
    <location>
        <begin position="88"/>
        <end position="109"/>
    </location>
</feature>
<comment type="subcellular location">
    <subcellularLocation>
        <location evidence="1 12">Endoplasmic reticulum membrane</location>
        <topology evidence="1 12">Multi-pass membrane protein</topology>
    </subcellularLocation>
</comment>
<comment type="similarity">
    <text evidence="3 12">Belongs to the glycosyltransferase 22 family.</text>
</comment>
<evidence type="ECO:0000256" key="1">
    <source>
        <dbReference type="ARBA" id="ARBA00004477"/>
    </source>
</evidence>
<feature type="chain" id="PRO_5037586161" description="Mannosyltransferase" evidence="13">
    <location>
        <begin position="23"/>
        <end position="489"/>
    </location>
</feature>
<feature type="transmembrane region" description="Helical" evidence="12">
    <location>
        <begin position="206"/>
        <end position="227"/>
    </location>
</feature>
<keyword evidence="8 12" id="KW-1133">Transmembrane helix</keyword>
<feature type="signal peptide" evidence="13">
    <location>
        <begin position="1"/>
        <end position="22"/>
    </location>
</feature>
<proteinExistence type="inferred from homology"/>
<evidence type="ECO:0000256" key="13">
    <source>
        <dbReference type="SAM" id="SignalP"/>
    </source>
</evidence>
<evidence type="ECO:0000256" key="5">
    <source>
        <dbReference type="ARBA" id="ARBA00022679"/>
    </source>
</evidence>
<keyword evidence="9 12" id="KW-0472">Membrane</keyword>
<name>A0A914CNP0_9BILA</name>
<dbReference type="InterPro" id="IPR005599">
    <property type="entry name" value="GPI_mannosylTrfase"/>
</dbReference>
<organism evidence="14 15">
    <name type="scientific">Acrobeloides nanus</name>
    <dbReference type="NCBI Taxonomy" id="290746"/>
    <lineage>
        <taxon>Eukaryota</taxon>
        <taxon>Metazoa</taxon>
        <taxon>Ecdysozoa</taxon>
        <taxon>Nematoda</taxon>
        <taxon>Chromadorea</taxon>
        <taxon>Rhabditida</taxon>
        <taxon>Tylenchina</taxon>
        <taxon>Cephalobomorpha</taxon>
        <taxon>Cephaloboidea</taxon>
        <taxon>Cephalobidae</taxon>
        <taxon>Acrobeloides</taxon>
    </lineage>
</organism>
<dbReference type="PANTHER" id="PTHR22760">
    <property type="entry name" value="GLYCOSYLTRANSFERASE"/>
    <property type="match status" value="1"/>
</dbReference>
<feature type="transmembrane region" description="Helical" evidence="12">
    <location>
        <begin position="283"/>
        <end position="301"/>
    </location>
</feature>
<dbReference type="GO" id="GO:0005789">
    <property type="term" value="C:endoplasmic reticulum membrane"/>
    <property type="evidence" value="ECO:0007669"/>
    <property type="project" value="UniProtKB-SubCell"/>
</dbReference>
<feature type="transmembrane region" description="Helical" evidence="12">
    <location>
        <begin position="254"/>
        <end position="276"/>
    </location>
</feature>
<evidence type="ECO:0000313" key="15">
    <source>
        <dbReference type="WBParaSite" id="ACRNAN_scaffold12582.g27718.t1"/>
    </source>
</evidence>
<feature type="transmembrane region" description="Helical" evidence="12">
    <location>
        <begin position="164"/>
        <end position="194"/>
    </location>
</feature>
<keyword evidence="6 12" id="KW-0812">Transmembrane</keyword>
<evidence type="ECO:0000256" key="6">
    <source>
        <dbReference type="ARBA" id="ARBA00022692"/>
    </source>
</evidence>
<evidence type="ECO:0000256" key="11">
    <source>
        <dbReference type="ARBA" id="ARBA00048899"/>
    </source>
</evidence>
<dbReference type="GO" id="GO:0006487">
    <property type="term" value="P:protein N-linked glycosylation"/>
    <property type="evidence" value="ECO:0007669"/>
    <property type="project" value="TreeGrafter"/>
</dbReference>
<keyword evidence="14" id="KW-1185">Reference proteome</keyword>
<evidence type="ECO:0000256" key="12">
    <source>
        <dbReference type="RuleBase" id="RU363075"/>
    </source>
</evidence>
<accession>A0A914CNP0</accession>
<feature type="transmembrane region" description="Helical" evidence="12">
    <location>
        <begin position="340"/>
        <end position="360"/>
    </location>
</feature>
<evidence type="ECO:0000256" key="7">
    <source>
        <dbReference type="ARBA" id="ARBA00022824"/>
    </source>
</evidence>
<evidence type="ECO:0000313" key="14">
    <source>
        <dbReference type="Proteomes" id="UP000887540"/>
    </source>
</evidence>
<evidence type="ECO:0000256" key="3">
    <source>
        <dbReference type="ARBA" id="ARBA00007063"/>
    </source>
</evidence>
<feature type="transmembrane region" description="Helical" evidence="12">
    <location>
        <begin position="62"/>
        <end position="82"/>
    </location>
</feature>
<feature type="transmembrane region" description="Helical" evidence="12">
    <location>
        <begin position="134"/>
        <end position="158"/>
    </location>
</feature>
<keyword evidence="5" id="KW-0808">Transferase</keyword>
<dbReference type="Pfam" id="PF03901">
    <property type="entry name" value="Glyco_transf_22"/>
    <property type="match status" value="1"/>
</dbReference>
<evidence type="ECO:0000256" key="8">
    <source>
        <dbReference type="ARBA" id="ARBA00022989"/>
    </source>
</evidence>